<dbReference type="NCBIfam" id="NF003243">
    <property type="entry name" value="PRK04201.1"/>
    <property type="match status" value="1"/>
</dbReference>
<evidence type="ECO:0000256" key="9">
    <source>
        <dbReference type="ARBA" id="ARBA00022989"/>
    </source>
</evidence>
<feature type="binding site" description="M2 metal binding site" evidence="13">
    <location>
        <position position="158"/>
    </location>
    <ligand>
        <name>Fe(2+)</name>
        <dbReference type="ChEBI" id="CHEBI:29033"/>
    </ligand>
</feature>
<keyword evidence="5 13" id="KW-0812">Transmembrane</keyword>
<dbReference type="HOGENOM" id="CLU_015114_1_3_7"/>
<comment type="subcellular location">
    <subcellularLocation>
        <location evidence="1 13">Cell membrane</location>
        <topology evidence="1 13">Multi-pass membrane protein</topology>
    </subcellularLocation>
</comment>
<keyword evidence="16" id="KW-1185">Reference proteome</keyword>
<dbReference type="eggNOG" id="COG0428">
    <property type="taxonomic scope" value="Bacteria"/>
</dbReference>
<evidence type="ECO:0000256" key="12">
    <source>
        <dbReference type="ARBA" id="ARBA00023136"/>
    </source>
</evidence>
<keyword evidence="10" id="KW-0408">Iron</keyword>
<evidence type="ECO:0000256" key="11">
    <source>
        <dbReference type="ARBA" id="ARBA00023065"/>
    </source>
</evidence>
<keyword evidence="8 13" id="KW-0864">Zinc transport</keyword>
<proteinExistence type="inferred from homology"/>
<dbReference type="Proteomes" id="UP000010808">
    <property type="component" value="Chromosome"/>
</dbReference>
<dbReference type="InterPro" id="IPR023498">
    <property type="entry name" value="Zn_transptr_ZupT"/>
</dbReference>
<dbReference type="GO" id="GO:0005385">
    <property type="term" value="F:zinc ion transmembrane transporter activity"/>
    <property type="evidence" value="ECO:0007669"/>
    <property type="project" value="UniProtKB-UniRule"/>
</dbReference>
<keyword evidence="12 13" id="KW-0472">Membrane</keyword>
<dbReference type="EMBL" id="FO203522">
    <property type="protein sequence ID" value="CCO25442.1"/>
    <property type="molecule type" value="Genomic_DNA"/>
</dbReference>
<evidence type="ECO:0000256" key="3">
    <source>
        <dbReference type="ARBA" id="ARBA00022448"/>
    </source>
</evidence>
<dbReference type="HAMAP" id="MF_00548">
    <property type="entry name" value="ZupT"/>
    <property type="match status" value="1"/>
</dbReference>
<dbReference type="KEGG" id="dhy:DESAM_23175"/>
<feature type="transmembrane region" description="Helical" evidence="13">
    <location>
        <begin position="69"/>
        <end position="92"/>
    </location>
</feature>
<protein>
    <recommendedName>
        <fullName evidence="13">Zinc transporter ZupT</fullName>
    </recommendedName>
</protein>
<keyword evidence="9 13" id="KW-1133">Transmembrane helix</keyword>
<keyword evidence="7 13" id="KW-0862">Zinc</keyword>
<feature type="transmembrane region" description="Helical" evidence="13">
    <location>
        <begin position="37"/>
        <end position="57"/>
    </location>
</feature>
<feature type="binding site" description="M1 metal binding site" evidence="13">
    <location>
        <position position="161"/>
    </location>
    <ligand>
        <name>Zn(2+)</name>
        <dbReference type="ChEBI" id="CHEBI:29105"/>
    </ligand>
</feature>
<dbReference type="PANTHER" id="PTHR11040">
    <property type="entry name" value="ZINC/IRON TRANSPORTER"/>
    <property type="match status" value="1"/>
</dbReference>
<keyword evidence="3 13" id="KW-0813">Transport</keyword>
<feature type="transmembrane region" description="Helical" evidence="13">
    <location>
        <begin position="237"/>
        <end position="255"/>
    </location>
</feature>
<name>L0RGT2_9BACT</name>
<comment type="function">
    <text evidence="13">Mediates zinc uptake. May also transport other divalent cations.</text>
</comment>
<comment type="catalytic activity">
    <reaction evidence="13">
        <text>Zn(2+)(in) = Zn(2+)(out)</text>
        <dbReference type="Rhea" id="RHEA:29351"/>
        <dbReference type="ChEBI" id="CHEBI:29105"/>
    </reaction>
</comment>
<dbReference type="Pfam" id="PF02535">
    <property type="entry name" value="Zip"/>
    <property type="match status" value="1"/>
</dbReference>
<keyword evidence="11 13" id="KW-0406">Ion transport</keyword>
<evidence type="ECO:0000256" key="4">
    <source>
        <dbReference type="ARBA" id="ARBA00022475"/>
    </source>
</evidence>
<feature type="binding site" description="M2 metal binding site" evidence="13">
    <location>
        <position position="187"/>
    </location>
    <ligand>
        <name>Fe(2+)</name>
        <dbReference type="ChEBI" id="CHEBI:29033"/>
    </ligand>
</feature>
<gene>
    <name evidence="13 15" type="primary">zupT</name>
    <name evidence="15" type="ORF">DESAM_23175</name>
</gene>
<evidence type="ECO:0000256" key="5">
    <source>
        <dbReference type="ARBA" id="ARBA00022692"/>
    </source>
</evidence>
<feature type="transmembrane region" description="Helical" evidence="13">
    <location>
        <begin position="209"/>
        <end position="230"/>
    </location>
</feature>
<dbReference type="GO" id="GO:0046872">
    <property type="term" value="F:metal ion binding"/>
    <property type="evidence" value="ECO:0007669"/>
    <property type="project" value="UniProtKB-KW"/>
</dbReference>
<evidence type="ECO:0000313" key="16">
    <source>
        <dbReference type="Proteomes" id="UP000010808"/>
    </source>
</evidence>
<feature type="region of interest" description="Disordered" evidence="14">
    <location>
        <begin position="110"/>
        <end position="135"/>
    </location>
</feature>
<feature type="binding site" description="M1 metal binding site" evidence="13">
    <location>
        <position position="186"/>
    </location>
    <ligand>
        <name>Zn(2+)</name>
        <dbReference type="ChEBI" id="CHEBI:29105"/>
    </ligand>
</feature>
<dbReference type="RefSeq" id="WP_015338039.1">
    <property type="nucleotide sequence ID" value="NC_020055.1"/>
</dbReference>
<feature type="binding site" description="M2 metal binding site" evidence="13">
    <location>
        <position position="190"/>
    </location>
    <ligand>
        <name>Fe(2+)</name>
        <dbReference type="ChEBI" id="CHEBI:29033"/>
    </ligand>
</feature>
<accession>L0RGT2</accession>
<evidence type="ECO:0000256" key="10">
    <source>
        <dbReference type="ARBA" id="ARBA00023004"/>
    </source>
</evidence>
<evidence type="ECO:0000256" key="7">
    <source>
        <dbReference type="ARBA" id="ARBA00022833"/>
    </source>
</evidence>
<reference evidence="15 16" key="1">
    <citation type="submission" date="2012-10" db="EMBL/GenBank/DDBJ databases">
        <authorList>
            <person name="Genoscope - CEA"/>
        </authorList>
    </citation>
    <scope>NUCLEOTIDE SEQUENCE [LARGE SCALE GENOMIC DNA]</scope>
    <source>
        <strain evidence="16">AM13 / DSM 14728</strain>
    </source>
</reference>
<dbReference type="AlphaFoldDB" id="L0RGT2"/>
<dbReference type="STRING" id="1121451.DESAM_23175"/>
<organism evidence="15 16">
    <name type="scientific">Maridesulfovibrio hydrothermalis AM13 = DSM 14728</name>
    <dbReference type="NCBI Taxonomy" id="1121451"/>
    <lineage>
        <taxon>Bacteria</taxon>
        <taxon>Pseudomonadati</taxon>
        <taxon>Thermodesulfobacteriota</taxon>
        <taxon>Desulfovibrionia</taxon>
        <taxon>Desulfovibrionales</taxon>
        <taxon>Desulfovibrionaceae</taxon>
        <taxon>Maridesulfovibrio</taxon>
    </lineage>
</organism>
<evidence type="ECO:0000256" key="14">
    <source>
        <dbReference type="SAM" id="MobiDB-lite"/>
    </source>
</evidence>
<dbReference type="PANTHER" id="PTHR11040:SF205">
    <property type="entry name" value="ZINC TRANSPORTER ZUPT"/>
    <property type="match status" value="1"/>
</dbReference>
<evidence type="ECO:0000313" key="15">
    <source>
        <dbReference type="EMBL" id="CCO25442.1"/>
    </source>
</evidence>
<evidence type="ECO:0000256" key="8">
    <source>
        <dbReference type="ARBA" id="ARBA00022906"/>
    </source>
</evidence>
<evidence type="ECO:0000256" key="1">
    <source>
        <dbReference type="ARBA" id="ARBA00004651"/>
    </source>
</evidence>
<dbReference type="PATRIC" id="fig|1121451.3.peg.3382"/>
<feature type="binding site" description="M1 metal binding site" evidence="13">
    <location>
        <position position="190"/>
    </location>
    <ligand>
        <name>Zn(2+)</name>
        <dbReference type="ChEBI" id="CHEBI:29105"/>
    </ligand>
</feature>
<comment type="caution">
    <text evidence="13">Lacks conserved residue(s) required for the propagation of feature annotation.</text>
</comment>
<evidence type="ECO:0000256" key="13">
    <source>
        <dbReference type="HAMAP-Rule" id="MF_00548"/>
    </source>
</evidence>
<dbReference type="GO" id="GO:0005886">
    <property type="term" value="C:plasma membrane"/>
    <property type="evidence" value="ECO:0007669"/>
    <property type="project" value="UniProtKB-SubCell"/>
</dbReference>
<evidence type="ECO:0000256" key="2">
    <source>
        <dbReference type="ARBA" id="ARBA00009703"/>
    </source>
</evidence>
<dbReference type="OrthoDB" id="9787346at2"/>
<feature type="binding site" description="M2 metal binding site" evidence="13">
    <location>
        <position position="161"/>
    </location>
    <ligand>
        <name>Fe(2+)</name>
        <dbReference type="ChEBI" id="CHEBI:29033"/>
    </ligand>
</feature>
<sequence length="290" mass="30349">MFAENALFALGLTLFAGLCTGIGSALAFFAKRTNPGFLSLALGFSAGVMIYVSFMEIMVKAKTALQADLGMVTGTWTAVLAFFGGIAVIAMIDKLVPSYENPHEMRRIEDMNVDGSDSGGSVADPSGSADGNGLESEEGKKKLFRMGTMAALAIGIHNFPEGLATFTAALSDPSLGIAIAVAIAIHNIPEGIAVSVPIYYATGDKKKAFFYSFLSGLAEPVGALVGYLLLMPFMSETVFGVIFAGVAGIMVFISLDELLPAAEEYGEHHLSIYGLVAGMAVMAVSLLLFL</sequence>
<comment type="similarity">
    <text evidence="2 13">Belongs to the ZIP transporter (TC 2.A.5) family. ZupT subfamily.</text>
</comment>
<dbReference type="InterPro" id="IPR003689">
    <property type="entry name" value="ZIP"/>
</dbReference>
<feature type="binding site" description="M2 metal binding site" evidence="13">
    <location>
        <position position="219"/>
    </location>
    <ligand>
        <name>Fe(2+)</name>
        <dbReference type="ChEBI" id="CHEBI:29033"/>
    </ligand>
</feature>
<evidence type="ECO:0000256" key="6">
    <source>
        <dbReference type="ARBA" id="ARBA00022723"/>
    </source>
</evidence>
<keyword evidence="6" id="KW-0479">Metal-binding</keyword>
<feature type="transmembrane region" description="Helical" evidence="13">
    <location>
        <begin position="270"/>
        <end position="289"/>
    </location>
</feature>
<keyword evidence="4 13" id="KW-1003">Cell membrane</keyword>